<organism evidence="2 3">
    <name type="scientific">Yersinia intermedia</name>
    <dbReference type="NCBI Taxonomy" id="631"/>
    <lineage>
        <taxon>Bacteria</taxon>
        <taxon>Pseudomonadati</taxon>
        <taxon>Pseudomonadota</taxon>
        <taxon>Gammaproteobacteria</taxon>
        <taxon>Enterobacterales</taxon>
        <taxon>Yersiniaceae</taxon>
        <taxon>Yersinia</taxon>
    </lineage>
</organism>
<comment type="caution">
    <text evidence="2">The sequence shown here is derived from an EMBL/GenBank/DDBJ whole genome shotgun (WGS) entry which is preliminary data.</text>
</comment>
<gene>
    <name evidence="2" type="ORF">CBW57_12850</name>
</gene>
<protein>
    <submittedName>
        <fullName evidence="2">Uncharacterized protein</fullName>
    </submittedName>
</protein>
<feature type="transmembrane region" description="Helical" evidence="1">
    <location>
        <begin position="7"/>
        <end position="27"/>
    </location>
</feature>
<keyword evidence="1" id="KW-0472">Membrane</keyword>
<reference evidence="2 3" key="1">
    <citation type="submission" date="2017-05" db="EMBL/GenBank/DDBJ databases">
        <title>Whole genome sequencing of Yersinia kristensenii.</title>
        <authorList>
            <person name="Campioni F."/>
        </authorList>
    </citation>
    <scope>NUCLEOTIDE SEQUENCE [LARGE SCALE GENOMIC DNA]</scope>
    <source>
        <strain evidence="2 3">CFSAN060536</strain>
    </source>
</reference>
<evidence type="ECO:0000256" key="1">
    <source>
        <dbReference type="SAM" id="Phobius"/>
    </source>
</evidence>
<keyword evidence="1" id="KW-1133">Transmembrane helix</keyword>
<accession>A0A209A0N5</accession>
<keyword evidence="1" id="KW-0812">Transmembrane</keyword>
<dbReference type="AlphaFoldDB" id="A0A209A0N5"/>
<proteinExistence type="predicted"/>
<sequence>MKVSGTLIMSAITSLAVTIIPGPTMLLALTNGVTKNARIIGMGMAGAAISDLILIGLVALRLGSFLRCRPSG</sequence>
<dbReference type="Proteomes" id="UP000196440">
    <property type="component" value="Unassembled WGS sequence"/>
</dbReference>
<name>A0A209A0N5_YERIN</name>
<dbReference type="EMBL" id="NHOI01000014">
    <property type="protein sequence ID" value="OVZ86317.1"/>
    <property type="molecule type" value="Genomic_DNA"/>
</dbReference>
<evidence type="ECO:0000313" key="3">
    <source>
        <dbReference type="Proteomes" id="UP000196440"/>
    </source>
</evidence>
<evidence type="ECO:0000313" key="2">
    <source>
        <dbReference type="EMBL" id="OVZ86317.1"/>
    </source>
</evidence>
<feature type="transmembrane region" description="Helical" evidence="1">
    <location>
        <begin position="39"/>
        <end position="60"/>
    </location>
</feature>